<feature type="transmembrane region" description="Helical" evidence="7">
    <location>
        <begin position="236"/>
        <end position="256"/>
    </location>
</feature>
<dbReference type="AlphaFoldDB" id="A0AAV2D0V3"/>
<comment type="subcellular location">
    <subcellularLocation>
        <location evidence="1">Cell membrane</location>
        <topology evidence="1">Multi-pass membrane protein</topology>
    </subcellularLocation>
</comment>
<organism evidence="9 10">
    <name type="scientific">Linum trigynum</name>
    <dbReference type="NCBI Taxonomy" id="586398"/>
    <lineage>
        <taxon>Eukaryota</taxon>
        <taxon>Viridiplantae</taxon>
        <taxon>Streptophyta</taxon>
        <taxon>Embryophyta</taxon>
        <taxon>Tracheophyta</taxon>
        <taxon>Spermatophyta</taxon>
        <taxon>Magnoliopsida</taxon>
        <taxon>eudicotyledons</taxon>
        <taxon>Gunneridae</taxon>
        <taxon>Pentapetalae</taxon>
        <taxon>rosids</taxon>
        <taxon>fabids</taxon>
        <taxon>Malpighiales</taxon>
        <taxon>Linaceae</taxon>
        <taxon>Linum</taxon>
    </lineage>
</organism>
<keyword evidence="5 7" id="KW-0472">Membrane</keyword>
<keyword evidence="3 7" id="KW-0812">Transmembrane</keyword>
<dbReference type="Pfam" id="PF09335">
    <property type="entry name" value="VTT_dom"/>
    <property type="match status" value="1"/>
</dbReference>
<dbReference type="Proteomes" id="UP001497516">
    <property type="component" value="Chromosome 10"/>
</dbReference>
<keyword evidence="2" id="KW-1003">Cell membrane</keyword>
<proteinExistence type="predicted"/>
<protein>
    <recommendedName>
        <fullName evidence="8">VTT domain-containing protein</fullName>
    </recommendedName>
</protein>
<feature type="transmembrane region" description="Helical" evidence="7">
    <location>
        <begin position="351"/>
        <end position="372"/>
    </location>
</feature>
<reference evidence="9 10" key="1">
    <citation type="submission" date="2024-04" db="EMBL/GenBank/DDBJ databases">
        <authorList>
            <person name="Fracassetti M."/>
        </authorList>
    </citation>
    <scope>NUCLEOTIDE SEQUENCE [LARGE SCALE GENOMIC DNA]</scope>
</reference>
<dbReference type="InterPro" id="IPR032816">
    <property type="entry name" value="VTT_dom"/>
</dbReference>
<evidence type="ECO:0000256" key="3">
    <source>
        <dbReference type="ARBA" id="ARBA00022692"/>
    </source>
</evidence>
<evidence type="ECO:0000256" key="2">
    <source>
        <dbReference type="ARBA" id="ARBA00022475"/>
    </source>
</evidence>
<evidence type="ECO:0000256" key="1">
    <source>
        <dbReference type="ARBA" id="ARBA00004651"/>
    </source>
</evidence>
<keyword evidence="4 7" id="KW-1133">Transmembrane helix</keyword>
<evidence type="ECO:0000259" key="8">
    <source>
        <dbReference type="Pfam" id="PF09335"/>
    </source>
</evidence>
<keyword evidence="10" id="KW-1185">Reference proteome</keyword>
<dbReference type="InterPro" id="IPR015414">
    <property type="entry name" value="TMEM64"/>
</dbReference>
<gene>
    <name evidence="9" type="ORF">LTRI10_LOCUS9258</name>
</gene>
<feature type="domain" description="VTT" evidence="8">
    <location>
        <begin position="256"/>
        <end position="374"/>
    </location>
</feature>
<feature type="transmembrane region" description="Helical" evidence="7">
    <location>
        <begin position="325"/>
        <end position="344"/>
    </location>
</feature>
<feature type="compositionally biased region" description="Polar residues" evidence="6">
    <location>
        <begin position="73"/>
        <end position="90"/>
    </location>
</feature>
<dbReference type="GO" id="GO:0005886">
    <property type="term" value="C:plasma membrane"/>
    <property type="evidence" value="ECO:0007669"/>
    <property type="project" value="UniProtKB-SubCell"/>
</dbReference>
<feature type="region of interest" description="Disordered" evidence="6">
    <location>
        <begin position="1"/>
        <end position="90"/>
    </location>
</feature>
<feature type="compositionally biased region" description="Acidic residues" evidence="6">
    <location>
        <begin position="1"/>
        <end position="10"/>
    </location>
</feature>
<evidence type="ECO:0000256" key="5">
    <source>
        <dbReference type="ARBA" id="ARBA00023136"/>
    </source>
</evidence>
<dbReference type="PANTHER" id="PTHR12677">
    <property type="entry name" value="GOLGI APPARATUS MEMBRANE PROTEIN TVP38-RELATED"/>
    <property type="match status" value="1"/>
</dbReference>
<evidence type="ECO:0000313" key="9">
    <source>
        <dbReference type="EMBL" id="CAL1362005.1"/>
    </source>
</evidence>
<dbReference type="PANTHER" id="PTHR12677:SF24">
    <property type="entry name" value="OS07G0655900 PROTEIN"/>
    <property type="match status" value="1"/>
</dbReference>
<name>A0AAV2D0V3_9ROSI</name>
<evidence type="ECO:0000256" key="6">
    <source>
        <dbReference type="SAM" id="MobiDB-lite"/>
    </source>
</evidence>
<evidence type="ECO:0000256" key="7">
    <source>
        <dbReference type="SAM" id="Phobius"/>
    </source>
</evidence>
<dbReference type="EMBL" id="OZ034814">
    <property type="protein sequence ID" value="CAL1362005.1"/>
    <property type="molecule type" value="Genomic_DNA"/>
</dbReference>
<sequence length="455" mass="48759">MEDCQVNEDNEQPRTDNQGEAEIRKQGKRNGPGNEAKKNNNGHKTQDKTQAGGNEGGNSVKLGHKIQEKGSGDQKNQLSARGGKNKQTVSVNLVNEEAKKSGNPIPLGGTPKKIIGQDSRLIRIRTKEIGGGGLVSINLAIVEGLRARSSLKPEAAGIGRGGGDLDSDDDDGVHVLGFRRWRRRLLSRVRGLSFTWGFGLRLLLFIAAIATFYTAFSSLPIEKKLKDLLVWIKEDLGPWGPLVLVLVYIPLTVLAVPASVLTLGGGYLFGLPVGFIADSIGATLGATAAFLVGRTVGRPYIISKLKNYPKFQAVTIAVERSGFKIVLLLRLVPLLPFNMLNYLLSVTPVRVGDFVLASMLGVMPITFALVYVGTTLNDLSAITHGWAEASKMRWIFMVLGLAISGVLFFLIGRIAKAALEKALSENSDLEAAATTTTLLDSSLPLIITVDPVGGG</sequence>
<feature type="transmembrane region" description="Helical" evidence="7">
    <location>
        <begin position="392"/>
        <end position="411"/>
    </location>
</feature>
<feature type="transmembrane region" description="Helical" evidence="7">
    <location>
        <begin position="268"/>
        <end position="292"/>
    </location>
</feature>
<feature type="transmembrane region" description="Helical" evidence="7">
    <location>
        <begin position="189"/>
        <end position="216"/>
    </location>
</feature>
<evidence type="ECO:0000256" key="4">
    <source>
        <dbReference type="ARBA" id="ARBA00022989"/>
    </source>
</evidence>
<accession>A0AAV2D0V3</accession>
<evidence type="ECO:0000313" key="10">
    <source>
        <dbReference type="Proteomes" id="UP001497516"/>
    </source>
</evidence>